<sequence length="205" mass="22605">MTEGLRERKMRLTREQMEAAAVEIAYAEGVAAVTVDRVCAAAMVSRSTFFNYFPSLEQAIFGSPLEFDPELTTRILTERSGDLVVASSLIVMESVRGQADNPVTKKRLALFSREPGVTSRVSWSSGTSTDRLVAVLTSWLDEHPDDARLEGVAHETEARLAVNLSIALGDEAQRHVREVDGELVIDIDTFTRIRRQLTALVTPQG</sequence>
<evidence type="ECO:0000259" key="3">
    <source>
        <dbReference type="PROSITE" id="PS50977"/>
    </source>
</evidence>
<dbReference type="GO" id="GO:0003677">
    <property type="term" value="F:DNA binding"/>
    <property type="evidence" value="ECO:0007669"/>
    <property type="project" value="UniProtKB-UniRule"/>
</dbReference>
<organism evidence="4 5">
    <name type="scientific">Leucobacter aridicollis</name>
    <dbReference type="NCBI Taxonomy" id="283878"/>
    <lineage>
        <taxon>Bacteria</taxon>
        <taxon>Bacillati</taxon>
        <taxon>Actinomycetota</taxon>
        <taxon>Actinomycetes</taxon>
        <taxon>Micrococcales</taxon>
        <taxon>Microbacteriaceae</taxon>
        <taxon>Leucobacter</taxon>
    </lineage>
</organism>
<evidence type="ECO:0000313" key="5">
    <source>
        <dbReference type="Proteomes" id="UP000586095"/>
    </source>
</evidence>
<proteinExistence type="predicted"/>
<dbReference type="SUPFAM" id="SSF46689">
    <property type="entry name" value="Homeodomain-like"/>
    <property type="match status" value="1"/>
</dbReference>
<dbReference type="Pfam" id="PF00440">
    <property type="entry name" value="TetR_N"/>
    <property type="match status" value="1"/>
</dbReference>
<protein>
    <submittedName>
        <fullName evidence="4">AcrR family transcriptional regulator</fullName>
    </submittedName>
</protein>
<dbReference type="RefSeq" id="WP_185986566.1">
    <property type="nucleotide sequence ID" value="NZ_BAAALZ010000002.1"/>
</dbReference>
<reference evidence="4 5" key="1">
    <citation type="submission" date="2020-07" db="EMBL/GenBank/DDBJ databases">
        <title>Sequencing the genomes of 1000 actinobacteria strains.</title>
        <authorList>
            <person name="Klenk H.-P."/>
        </authorList>
    </citation>
    <scope>NUCLEOTIDE SEQUENCE [LARGE SCALE GENOMIC DNA]</scope>
    <source>
        <strain evidence="4 5">DSM 17380</strain>
    </source>
</reference>
<dbReference type="Gene3D" id="1.10.357.10">
    <property type="entry name" value="Tetracycline Repressor, domain 2"/>
    <property type="match status" value="1"/>
</dbReference>
<feature type="DNA-binding region" description="H-T-H motif" evidence="2">
    <location>
        <begin position="34"/>
        <end position="53"/>
    </location>
</feature>
<gene>
    <name evidence="4" type="ORF">BJ960_001122</name>
</gene>
<dbReference type="PROSITE" id="PS50977">
    <property type="entry name" value="HTH_TETR_2"/>
    <property type="match status" value="1"/>
</dbReference>
<evidence type="ECO:0000313" key="4">
    <source>
        <dbReference type="EMBL" id="NYD26319.1"/>
    </source>
</evidence>
<keyword evidence="1 2" id="KW-0238">DNA-binding</keyword>
<evidence type="ECO:0000256" key="1">
    <source>
        <dbReference type="ARBA" id="ARBA00023125"/>
    </source>
</evidence>
<dbReference type="InterPro" id="IPR009057">
    <property type="entry name" value="Homeodomain-like_sf"/>
</dbReference>
<dbReference type="AlphaFoldDB" id="A0A852R7B7"/>
<name>A0A852R7B7_9MICO</name>
<dbReference type="EMBL" id="JACCBD010000001">
    <property type="protein sequence ID" value="NYD26319.1"/>
    <property type="molecule type" value="Genomic_DNA"/>
</dbReference>
<evidence type="ECO:0000256" key="2">
    <source>
        <dbReference type="PROSITE-ProRule" id="PRU00335"/>
    </source>
</evidence>
<dbReference type="InterPro" id="IPR001647">
    <property type="entry name" value="HTH_TetR"/>
</dbReference>
<keyword evidence="5" id="KW-1185">Reference proteome</keyword>
<feature type="domain" description="HTH tetR-type" evidence="3">
    <location>
        <begin position="11"/>
        <end position="71"/>
    </location>
</feature>
<dbReference type="Proteomes" id="UP000586095">
    <property type="component" value="Unassembled WGS sequence"/>
</dbReference>
<comment type="caution">
    <text evidence="4">The sequence shown here is derived from an EMBL/GenBank/DDBJ whole genome shotgun (WGS) entry which is preliminary data.</text>
</comment>
<accession>A0A852R7B7</accession>